<evidence type="ECO:0000313" key="2">
    <source>
        <dbReference type="EMBL" id="RAW14319.1"/>
    </source>
</evidence>
<sequence length="164" mass="17885">MRMRNEKAIGIFIFVAGLIILLGKLGVFGFIGRHFWPLLILLPGIALHALYYARLTPSWSLVPAGTLTVYGLLFGITNTWGSGLMSNLWPAFLLGIAVGLLEYALADHRRPAMVLPVALGVGILSIILFGFTLLHTGIIYVLAVLLIVGGMWLLFGRGRQGRGW</sequence>
<feature type="transmembrane region" description="Helical" evidence="1">
    <location>
        <begin position="34"/>
        <end position="52"/>
    </location>
</feature>
<comment type="caution">
    <text evidence="2">The sequence shown here is derived from an EMBL/GenBank/DDBJ whole genome shotgun (WGS) entry which is preliminary data.</text>
</comment>
<feature type="transmembrane region" description="Helical" evidence="1">
    <location>
        <begin position="9"/>
        <end position="28"/>
    </location>
</feature>
<keyword evidence="1" id="KW-1133">Transmembrane helix</keyword>
<evidence type="ECO:0008006" key="4">
    <source>
        <dbReference type="Google" id="ProtNLM"/>
    </source>
</evidence>
<feature type="transmembrane region" description="Helical" evidence="1">
    <location>
        <begin position="88"/>
        <end position="105"/>
    </location>
</feature>
<organism evidence="2 3">
    <name type="scientific">Paenibacillus taichungensis</name>
    <dbReference type="NCBI Taxonomy" id="484184"/>
    <lineage>
        <taxon>Bacteria</taxon>
        <taxon>Bacillati</taxon>
        <taxon>Bacillota</taxon>
        <taxon>Bacilli</taxon>
        <taxon>Bacillales</taxon>
        <taxon>Paenibacillaceae</taxon>
        <taxon>Paenibacillus</taxon>
    </lineage>
</organism>
<keyword evidence="1" id="KW-0812">Transmembrane</keyword>
<evidence type="ECO:0000256" key="1">
    <source>
        <dbReference type="SAM" id="Phobius"/>
    </source>
</evidence>
<keyword evidence="1" id="KW-0472">Membrane</keyword>
<protein>
    <recommendedName>
        <fullName evidence="4">DUF5668 domain-containing protein</fullName>
    </recommendedName>
</protein>
<feature type="transmembrane region" description="Helical" evidence="1">
    <location>
        <begin position="112"/>
        <end position="131"/>
    </location>
</feature>
<dbReference type="Proteomes" id="UP000250642">
    <property type="component" value="Unassembled WGS sequence"/>
</dbReference>
<reference evidence="2 3" key="1">
    <citation type="submission" date="2018-04" db="EMBL/GenBank/DDBJ databases">
        <title>Paenibacillus taichungensis Genome sequencing and assembly.</title>
        <authorList>
            <person name="Xu J."/>
            <person name="Rensing C."/>
            <person name="Mazhar H.S."/>
        </authorList>
    </citation>
    <scope>NUCLEOTIDE SEQUENCE [LARGE SCALE GENOMIC DNA]</scope>
    <source>
        <strain evidence="2 3">NC1</strain>
    </source>
</reference>
<dbReference type="AlphaFoldDB" id="A0A329QRS5"/>
<name>A0A329QRS5_9BACL</name>
<evidence type="ECO:0000313" key="3">
    <source>
        <dbReference type="Proteomes" id="UP000250642"/>
    </source>
</evidence>
<proteinExistence type="predicted"/>
<dbReference type="RefSeq" id="WP_113053833.1">
    <property type="nucleotide sequence ID" value="NZ_CP175536.1"/>
</dbReference>
<accession>A0A329QRS5</accession>
<feature type="transmembrane region" description="Helical" evidence="1">
    <location>
        <begin position="137"/>
        <end position="155"/>
    </location>
</feature>
<feature type="transmembrane region" description="Helical" evidence="1">
    <location>
        <begin position="59"/>
        <end position="76"/>
    </location>
</feature>
<gene>
    <name evidence="2" type="ORF">DC345_15240</name>
</gene>
<dbReference type="EMBL" id="QEVW01000009">
    <property type="protein sequence ID" value="RAW14319.1"/>
    <property type="molecule type" value="Genomic_DNA"/>
</dbReference>